<dbReference type="Proteomes" id="UP000054538">
    <property type="component" value="Unassembled WGS sequence"/>
</dbReference>
<protein>
    <recommendedName>
        <fullName evidence="1">DNA helicase Pif1-like 2B domain-containing protein</fullName>
    </recommendedName>
</protein>
<keyword evidence="3" id="KW-1185">Reference proteome</keyword>
<dbReference type="InterPro" id="IPR049163">
    <property type="entry name" value="Pif1-like_2B_dom"/>
</dbReference>
<gene>
    <name evidence="2" type="ORF">PAXRUDRAFT_18683</name>
</gene>
<accession>A0A0D0CKN1</accession>
<sequence>MVDCEGQDDAGHFLSEYLNSINVLGLPLAKLKLKIGCPVMVLHNINPAKGHMELKYVFLEMTMLEVKFSSLGLLSLISLAPLYVLS</sequence>
<dbReference type="OrthoDB" id="432234at2759"/>
<reference evidence="3" key="2">
    <citation type="submission" date="2015-01" db="EMBL/GenBank/DDBJ databases">
        <title>Evolutionary Origins and Diversification of the Mycorrhizal Mutualists.</title>
        <authorList>
            <consortium name="DOE Joint Genome Institute"/>
            <consortium name="Mycorrhizal Genomics Consortium"/>
            <person name="Kohler A."/>
            <person name="Kuo A."/>
            <person name="Nagy L.G."/>
            <person name="Floudas D."/>
            <person name="Copeland A."/>
            <person name="Barry K.W."/>
            <person name="Cichocki N."/>
            <person name="Veneault-Fourrey C."/>
            <person name="LaButti K."/>
            <person name="Lindquist E.A."/>
            <person name="Lipzen A."/>
            <person name="Lundell T."/>
            <person name="Morin E."/>
            <person name="Murat C."/>
            <person name="Riley R."/>
            <person name="Ohm R."/>
            <person name="Sun H."/>
            <person name="Tunlid A."/>
            <person name="Henrissat B."/>
            <person name="Grigoriev I.V."/>
            <person name="Hibbett D.S."/>
            <person name="Martin F."/>
        </authorList>
    </citation>
    <scope>NUCLEOTIDE SEQUENCE [LARGE SCALE GENOMIC DNA]</scope>
    <source>
        <strain evidence="3">Ve08.2h10</strain>
    </source>
</reference>
<evidence type="ECO:0000313" key="2">
    <source>
        <dbReference type="EMBL" id="KIK75793.1"/>
    </source>
</evidence>
<evidence type="ECO:0000259" key="1">
    <source>
        <dbReference type="Pfam" id="PF21530"/>
    </source>
</evidence>
<proteinExistence type="predicted"/>
<dbReference type="Pfam" id="PF21530">
    <property type="entry name" value="Pif1_2B_dom"/>
    <property type="match status" value="1"/>
</dbReference>
<name>A0A0D0CKN1_9AGAM</name>
<organism evidence="2 3">
    <name type="scientific">Paxillus rubicundulus Ve08.2h10</name>
    <dbReference type="NCBI Taxonomy" id="930991"/>
    <lineage>
        <taxon>Eukaryota</taxon>
        <taxon>Fungi</taxon>
        <taxon>Dikarya</taxon>
        <taxon>Basidiomycota</taxon>
        <taxon>Agaricomycotina</taxon>
        <taxon>Agaricomycetes</taxon>
        <taxon>Agaricomycetidae</taxon>
        <taxon>Boletales</taxon>
        <taxon>Paxilineae</taxon>
        <taxon>Paxillaceae</taxon>
        <taxon>Paxillus</taxon>
    </lineage>
</organism>
<evidence type="ECO:0000313" key="3">
    <source>
        <dbReference type="Proteomes" id="UP000054538"/>
    </source>
</evidence>
<dbReference type="EMBL" id="KN827861">
    <property type="protein sequence ID" value="KIK75793.1"/>
    <property type="molecule type" value="Genomic_DNA"/>
</dbReference>
<dbReference type="AlphaFoldDB" id="A0A0D0CKN1"/>
<dbReference type="InParanoid" id="A0A0D0CKN1"/>
<reference evidence="2 3" key="1">
    <citation type="submission" date="2014-04" db="EMBL/GenBank/DDBJ databases">
        <authorList>
            <consortium name="DOE Joint Genome Institute"/>
            <person name="Kuo A."/>
            <person name="Kohler A."/>
            <person name="Jargeat P."/>
            <person name="Nagy L.G."/>
            <person name="Floudas D."/>
            <person name="Copeland A."/>
            <person name="Barry K.W."/>
            <person name="Cichocki N."/>
            <person name="Veneault-Fourrey C."/>
            <person name="LaButti K."/>
            <person name="Lindquist E.A."/>
            <person name="Lipzen A."/>
            <person name="Lundell T."/>
            <person name="Morin E."/>
            <person name="Murat C."/>
            <person name="Sun H."/>
            <person name="Tunlid A."/>
            <person name="Henrissat B."/>
            <person name="Grigoriev I.V."/>
            <person name="Hibbett D.S."/>
            <person name="Martin F."/>
            <person name="Nordberg H.P."/>
            <person name="Cantor M.N."/>
            <person name="Hua S.X."/>
        </authorList>
    </citation>
    <scope>NUCLEOTIDE SEQUENCE [LARGE SCALE GENOMIC DNA]</scope>
    <source>
        <strain evidence="2 3">Ve08.2h10</strain>
    </source>
</reference>
<feature type="domain" description="DNA helicase Pif1-like 2B" evidence="1">
    <location>
        <begin position="16"/>
        <end position="50"/>
    </location>
</feature>
<dbReference type="HOGENOM" id="CLU_2498517_0_0_1"/>